<dbReference type="RefSeq" id="WP_075065619.1">
    <property type="nucleotide sequence ID" value="NZ_LKAJ02000001.1"/>
</dbReference>
<evidence type="ECO:0000313" key="2">
    <source>
        <dbReference type="EMBL" id="MCS5710517.1"/>
    </source>
</evidence>
<dbReference type="InterPro" id="IPR003477">
    <property type="entry name" value="PemK-like"/>
</dbReference>
<protein>
    <submittedName>
        <fullName evidence="2">Type II toxin-antitoxin system PemK/MazF family toxin</fullName>
    </submittedName>
    <submittedName>
        <fullName evidence="1">mRNA interferase MazF</fullName>
        <ecNumber evidence="1">3.1.-.-</ecNumber>
    </submittedName>
</protein>
<dbReference type="SUPFAM" id="SSF50118">
    <property type="entry name" value="Cell growth inhibitor/plasmid maintenance toxic component"/>
    <property type="match status" value="1"/>
</dbReference>
<accession>A0A0Q9YM23</accession>
<dbReference type="PANTHER" id="PTHR33988:SF3">
    <property type="entry name" value="ENDORIBONUCLEASE TOXIN CHPB-RELATED"/>
    <property type="match status" value="1"/>
</dbReference>
<dbReference type="GO" id="GO:0006402">
    <property type="term" value="P:mRNA catabolic process"/>
    <property type="evidence" value="ECO:0007669"/>
    <property type="project" value="TreeGrafter"/>
</dbReference>
<dbReference type="Proteomes" id="UP000051497">
    <property type="component" value="Unassembled WGS sequence"/>
</dbReference>
<dbReference type="GO" id="GO:0016075">
    <property type="term" value="P:rRNA catabolic process"/>
    <property type="evidence" value="ECO:0007669"/>
    <property type="project" value="TreeGrafter"/>
</dbReference>
<dbReference type="EC" id="3.1.-.-" evidence="1"/>
<gene>
    <name evidence="1" type="primary">mazF</name>
    <name evidence="2" type="ORF">HT99x_003680</name>
    <name evidence="1" type="ORF">HT99x_00983</name>
</gene>
<dbReference type="Gene3D" id="2.30.30.110">
    <property type="match status" value="1"/>
</dbReference>
<reference evidence="2" key="2">
    <citation type="journal article" date="2016" name="Genome Announc.">
        <title>Draft Genome Sequences of Two Novel Amoeba-Resistant Intranuclear Bacteria, 'Candidatus Berkiella cookevillensis' and 'Candidatus Berkiella aquae'.</title>
        <authorList>
            <person name="Mehari Y.T."/>
            <person name="Arivett B.A."/>
            <person name="Farone A.L."/>
            <person name="Gunderson J.H."/>
            <person name="Farone M.B."/>
        </authorList>
    </citation>
    <scope>NUCLEOTIDE SEQUENCE</scope>
    <source>
        <strain evidence="2">HT99</strain>
    </source>
</reference>
<dbReference type="Pfam" id="PF02452">
    <property type="entry name" value="PemK_toxin"/>
    <property type="match status" value="1"/>
</dbReference>
<dbReference type="EMBL" id="LKAJ02000001">
    <property type="protein sequence ID" value="MCS5710517.1"/>
    <property type="molecule type" value="Genomic_DNA"/>
</dbReference>
<evidence type="ECO:0000313" key="3">
    <source>
        <dbReference type="Proteomes" id="UP000051497"/>
    </source>
</evidence>
<dbReference type="PANTHER" id="PTHR33988">
    <property type="entry name" value="ENDORIBONUCLEASE MAZF-RELATED"/>
    <property type="match status" value="1"/>
</dbReference>
<comment type="caution">
    <text evidence="1">The sequence shown here is derived from an EMBL/GenBank/DDBJ whole genome shotgun (WGS) entry which is preliminary data.</text>
</comment>
<name>A0A0Q9YM23_9GAMM</name>
<dbReference type="GO" id="GO:0016787">
    <property type="term" value="F:hydrolase activity"/>
    <property type="evidence" value="ECO:0007669"/>
    <property type="project" value="UniProtKB-KW"/>
</dbReference>
<reference evidence="1" key="1">
    <citation type="submission" date="2015-09" db="EMBL/GenBank/DDBJ databases">
        <title>Draft Genome Sequences of Two Novel Amoeba-resistant Intranuclear Bacteria, Candidatus Berkiella cookevillensis and Candidatus Berkiella aquae.</title>
        <authorList>
            <person name="Mehari Y.T."/>
            <person name="Arivett B.A."/>
            <person name="Farone A.L."/>
            <person name="Gunderson J.H."/>
            <person name="Farone M.B."/>
        </authorList>
    </citation>
    <scope>NUCLEOTIDE SEQUENCE [LARGE SCALE GENOMIC DNA]</scope>
    <source>
        <strain evidence="1">HT99</strain>
    </source>
</reference>
<dbReference type="EMBL" id="LKAJ01000003">
    <property type="protein sequence ID" value="KRG21791.1"/>
    <property type="molecule type" value="Genomic_DNA"/>
</dbReference>
<reference evidence="2" key="3">
    <citation type="submission" date="2021-06" db="EMBL/GenBank/DDBJ databases">
        <title>Genomic Description and Analysis of Intracellular Bacteria, Candidatus Berkiella cookevillensis and Candidatus Berkiella aquae.</title>
        <authorList>
            <person name="Kidane D.T."/>
            <person name="Mehari Y.T."/>
            <person name="Rice F.C."/>
            <person name="Arivett B.A."/>
            <person name="Farone A.L."/>
            <person name="Berk S.G."/>
            <person name="Farone M.B."/>
        </authorList>
    </citation>
    <scope>NUCLEOTIDE SEQUENCE</scope>
    <source>
        <strain evidence="2">HT99</strain>
    </source>
</reference>
<keyword evidence="3" id="KW-1185">Reference proteome</keyword>
<keyword evidence="1" id="KW-0378">Hydrolase</keyword>
<organism evidence="1">
    <name type="scientific">Candidatus Berkiella aquae</name>
    <dbReference type="NCBI Taxonomy" id="295108"/>
    <lineage>
        <taxon>Bacteria</taxon>
        <taxon>Pseudomonadati</taxon>
        <taxon>Pseudomonadota</taxon>
        <taxon>Gammaproteobacteria</taxon>
        <taxon>Candidatus Berkiellales</taxon>
        <taxon>Candidatus Berkiellaceae</taxon>
        <taxon>Candidatus Berkiella</taxon>
    </lineage>
</organism>
<dbReference type="InterPro" id="IPR011067">
    <property type="entry name" value="Plasmid_toxin/cell-grow_inhib"/>
</dbReference>
<evidence type="ECO:0000313" key="1">
    <source>
        <dbReference type="EMBL" id="KRG21791.1"/>
    </source>
</evidence>
<dbReference type="GO" id="GO:0003677">
    <property type="term" value="F:DNA binding"/>
    <property type="evidence" value="ECO:0007669"/>
    <property type="project" value="InterPro"/>
</dbReference>
<dbReference type="OrthoDB" id="9808744at2"/>
<dbReference type="GO" id="GO:0004521">
    <property type="term" value="F:RNA endonuclease activity"/>
    <property type="evidence" value="ECO:0007669"/>
    <property type="project" value="TreeGrafter"/>
</dbReference>
<dbReference type="STRING" id="295108.HT99x_00983"/>
<proteinExistence type="predicted"/>
<sequence>MPPKMTLNRGDLIIIDFDPQAGTEITKRRPALVISPKIYNEKGSKIICCPITSTIKLSDPWLVILPKGLKIEGAVVSDQIKSMDWKVRKAKKIGIAPDEILDEVLARIVTLVT</sequence>
<dbReference type="AlphaFoldDB" id="A0A0Q9YM23"/>